<dbReference type="AlphaFoldDB" id="A0A6B2R3B6"/>
<evidence type="ECO:0000313" key="1">
    <source>
        <dbReference type="EMBL" id="NDY84194.1"/>
    </source>
</evidence>
<accession>A0A6B2R3B6</accession>
<proteinExistence type="predicted"/>
<sequence>MTKHLWFYVLGVFALAIGLTGCTPEYNWRETSVAEDRAMVAFPSKVQTEQRSLSVDGVNLKFSLTSSIVGQSVFSVGYLKLPSDWSVGATDRLIKGMVDSLMSRSSREPDSDLIAKAIKGDVFEVQATVGQQPSRMMAKIFVHQGVLLQVVVSGPAKELSAENAKEFMRSLTLK</sequence>
<dbReference type="EMBL" id="JAAGRN010000010">
    <property type="protein sequence ID" value="NDY84194.1"/>
    <property type="molecule type" value="Genomic_DNA"/>
</dbReference>
<dbReference type="RefSeq" id="WP_163656015.1">
    <property type="nucleotide sequence ID" value="NZ_JAAGRN010000010.1"/>
</dbReference>
<comment type="caution">
    <text evidence="1">The sequence shown here is derived from an EMBL/GenBank/DDBJ whole genome shotgun (WGS) entry which is preliminary data.</text>
</comment>
<reference evidence="1" key="1">
    <citation type="submission" date="2020-02" db="EMBL/GenBank/DDBJ databases">
        <authorList>
            <person name="Chen W.-M."/>
        </authorList>
    </citation>
    <scope>NUCLEOTIDE SEQUENCE</scope>
    <source>
        <strain evidence="1">NBD-18</strain>
    </source>
</reference>
<organism evidence="1">
    <name type="scientific">Sheuella amnicola</name>
    <dbReference type="NCBI Taxonomy" id="2707330"/>
    <lineage>
        <taxon>Bacteria</taxon>
        <taxon>Pseudomonadati</taxon>
        <taxon>Pseudomonadota</taxon>
        <taxon>Betaproteobacteria</taxon>
        <taxon>Burkholderiales</taxon>
        <taxon>Alcaligenaceae</taxon>
        <taxon>Sheuella</taxon>
    </lineage>
</organism>
<dbReference type="PROSITE" id="PS51257">
    <property type="entry name" value="PROKAR_LIPOPROTEIN"/>
    <property type="match status" value="1"/>
</dbReference>
<name>A0A6B2R3B6_9BURK</name>
<gene>
    <name evidence="1" type="ORF">G3I67_13250</name>
</gene>
<protein>
    <submittedName>
        <fullName evidence="1">Uncharacterized protein</fullName>
    </submittedName>
</protein>